<comment type="subcellular location">
    <subcellularLocation>
        <location evidence="1">Membrane</location>
        <topology evidence="1">Multi-pass membrane protein</topology>
    </subcellularLocation>
</comment>
<evidence type="ECO:0000256" key="1">
    <source>
        <dbReference type="ARBA" id="ARBA00004141"/>
    </source>
</evidence>
<sequence>MKTTFKMRSSGRVLSGLFVVFMLGASVTPKLMGFDIAEQTLQALGWPPGYAFGIGCLELLGTLLYLFPSTSLFGAVLLTGLFGATIATHLRVESPLFSHTLFGLYLAGLMWGGLWLRDSRVRTLLPLMKGDPAE</sequence>
<name>A0ABS4E1G3_9HYPH</name>
<feature type="transmembrane region" description="Helical" evidence="5">
    <location>
        <begin position="96"/>
        <end position="116"/>
    </location>
</feature>
<evidence type="ECO:0000256" key="5">
    <source>
        <dbReference type="SAM" id="Phobius"/>
    </source>
</evidence>
<protein>
    <recommendedName>
        <fullName evidence="8">DoxX family protein</fullName>
    </recommendedName>
</protein>
<evidence type="ECO:0000256" key="2">
    <source>
        <dbReference type="ARBA" id="ARBA00022692"/>
    </source>
</evidence>
<proteinExistence type="predicted"/>
<reference evidence="6 7" key="1">
    <citation type="submission" date="2021-03" db="EMBL/GenBank/DDBJ databases">
        <title>Genomic Encyclopedia of Type Strains, Phase IV (KMG-IV): sequencing the most valuable type-strain genomes for metagenomic binning, comparative biology and taxonomic classification.</title>
        <authorList>
            <person name="Goeker M."/>
        </authorList>
    </citation>
    <scope>NUCLEOTIDE SEQUENCE [LARGE SCALE GENOMIC DNA]</scope>
    <source>
        <strain evidence="6 7">DSM 21600</strain>
    </source>
</reference>
<dbReference type="Proteomes" id="UP000759443">
    <property type="component" value="Unassembled WGS sequence"/>
</dbReference>
<gene>
    <name evidence="6" type="ORF">J2Z17_003233</name>
</gene>
<evidence type="ECO:0000313" key="7">
    <source>
        <dbReference type="Proteomes" id="UP000759443"/>
    </source>
</evidence>
<keyword evidence="7" id="KW-1185">Reference proteome</keyword>
<feature type="transmembrane region" description="Helical" evidence="5">
    <location>
        <begin position="49"/>
        <end position="67"/>
    </location>
</feature>
<keyword evidence="2 5" id="KW-0812">Transmembrane</keyword>
<accession>A0ABS4E1G3</accession>
<evidence type="ECO:0000256" key="4">
    <source>
        <dbReference type="ARBA" id="ARBA00023136"/>
    </source>
</evidence>
<keyword evidence="3 5" id="KW-1133">Transmembrane helix</keyword>
<evidence type="ECO:0000256" key="3">
    <source>
        <dbReference type="ARBA" id="ARBA00022989"/>
    </source>
</evidence>
<comment type="caution">
    <text evidence="6">The sequence shown here is derived from an EMBL/GenBank/DDBJ whole genome shotgun (WGS) entry which is preliminary data.</text>
</comment>
<dbReference type="RefSeq" id="WP_245224149.1">
    <property type="nucleotide sequence ID" value="NZ_JAGGJU010000008.1"/>
</dbReference>
<feature type="transmembrane region" description="Helical" evidence="5">
    <location>
        <begin position="72"/>
        <end position="90"/>
    </location>
</feature>
<organism evidence="6 7">
    <name type="scientific">Rhizobium halophytocola</name>
    <dbReference type="NCBI Taxonomy" id="735519"/>
    <lineage>
        <taxon>Bacteria</taxon>
        <taxon>Pseudomonadati</taxon>
        <taxon>Pseudomonadota</taxon>
        <taxon>Alphaproteobacteria</taxon>
        <taxon>Hyphomicrobiales</taxon>
        <taxon>Rhizobiaceae</taxon>
        <taxon>Rhizobium/Agrobacterium group</taxon>
        <taxon>Rhizobium</taxon>
    </lineage>
</organism>
<dbReference type="Pfam" id="PF13564">
    <property type="entry name" value="DoxX_2"/>
    <property type="match status" value="1"/>
</dbReference>
<dbReference type="InterPro" id="IPR032808">
    <property type="entry name" value="DoxX"/>
</dbReference>
<keyword evidence="4 5" id="KW-0472">Membrane</keyword>
<evidence type="ECO:0008006" key="8">
    <source>
        <dbReference type="Google" id="ProtNLM"/>
    </source>
</evidence>
<dbReference type="EMBL" id="JAGGJU010000008">
    <property type="protein sequence ID" value="MBP1851785.1"/>
    <property type="molecule type" value="Genomic_DNA"/>
</dbReference>
<evidence type="ECO:0000313" key="6">
    <source>
        <dbReference type="EMBL" id="MBP1851785.1"/>
    </source>
</evidence>